<gene>
    <name evidence="2" type="ORF">BO85DRAFT_36769</name>
</gene>
<keyword evidence="1" id="KW-1133">Transmembrane helix</keyword>
<protein>
    <submittedName>
        <fullName evidence="2">Uncharacterized protein</fullName>
    </submittedName>
</protein>
<keyword evidence="1" id="KW-0472">Membrane</keyword>
<feature type="transmembrane region" description="Helical" evidence="1">
    <location>
        <begin position="12"/>
        <end position="34"/>
    </location>
</feature>
<sequence length="90" mass="10985">MNFLCIRSLSILSFFFFLSVSLYDCLWVICLYCMRIISFLRLFFFFLWRLYLCVWVCLVRPCCVLFITLIFRAFRHWSDGVGWFMSAETK</sequence>
<keyword evidence="3" id="KW-1185">Reference proteome</keyword>
<dbReference type="GeneID" id="37159231"/>
<dbReference type="Proteomes" id="UP000249526">
    <property type="component" value="Unassembled WGS sequence"/>
</dbReference>
<dbReference type="EMBL" id="KZ825063">
    <property type="protein sequence ID" value="RAH57260.1"/>
    <property type="molecule type" value="Genomic_DNA"/>
</dbReference>
<evidence type="ECO:0000313" key="2">
    <source>
        <dbReference type="EMBL" id="RAH57260.1"/>
    </source>
</evidence>
<dbReference type="AlphaFoldDB" id="A0A8G1VLZ4"/>
<dbReference type="RefSeq" id="XP_025515182.1">
    <property type="nucleotide sequence ID" value="XM_025655829.1"/>
</dbReference>
<evidence type="ECO:0000313" key="3">
    <source>
        <dbReference type="Proteomes" id="UP000249526"/>
    </source>
</evidence>
<reference evidence="2 3" key="1">
    <citation type="submission" date="2018-02" db="EMBL/GenBank/DDBJ databases">
        <title>The genomes of Aspergillus section Nigri reveals drivers in fungal speciation.</title>
        <authorList>
            <consortium name="DOE Joint Genome Institute"/>
            <person name="Vesth T.C."/>
            <person name="Nybo J."/>
            <person name="Theobald S."/>
            <person name="Brandl J."/>
            <person name="Frisvad J.C."/>
            <person name="Nielsen K.F."/>
            <person name="Lyhne E.K."/>
            <person name="Kogle M.E."/>
            <person name="Kuo A."/>
            <person name="Riley R."/>
            <person name="Clum A."/>
            <person name="Nolan M."/>
            <person name="Lipzen A."/>
            <person name="Salamov A."/>
            <person name="Henrissat B."/>
            <person name="Wiebenga A."/>
            <person name="De vries R.P."/>
            <person name="Grigoriev I.V."/>
            <person name="Mortensen U.H."/>
            <person name="Andersen M.R."/>
            <person name="Baker S.E."/>
        </authorList>
    </citation>
    <scope>NUCLEOTIDE SEQUENCE [LARGE SCALE GENOMIC DNA]</scope>
    <source>
        <strain evidence="2 3">CBS 112811</strain>
    </source>
</reference>
<organism evidence="2 3">
    <name type="scientific">Aspergillus piperis CBS 112811</name>
    <dbReference type="NCBI Taxonomy" id="1448313"/>
    <lineage>
        <taxon>Eukaryota</taxon>
        <taxon>Fungi</taxon>
        <taxon>Dikarya</taxon>
        <taxon>Ascomycota</taxon>
        <taxon>Pezizomycotina</taxon>
        <taxon>Eurotiomycetes</taxon>
        <taxon>Eurotiomycetidae</taxon>
        <taxon>Eurotiales</taxon>
        <taxon>Aspergillaceae</taxon>
        <taxon>Aspergillus</taxon>
        <taxon>Aspergillus subgen. Circumdati</taxon>
    </lineage>
</organism>
<name>A0A8G1VLZ4_9EURO</name>
<evidence type="ECO:0000256" key="1">
    <source>
        <dbReference type="SAM" id="Phobius"/>
    </source>
</evidence>
<feature type="transmembrane region" description="Helical" evidence="1">
    <location>
        <begin position="46"/>
        <end position="71"/>
    </location>
</feature>
<accession>A0A8G1VLZ4</accession>
<proteinExistence type="predicted"/>
<keyword evidence="1" id="KW-0812">Transmembrane</keyword>